<feature type="compositionally biased region" description="Low complexity" evidence="7">
    <location>
        <begin position="81"/>
        <end position="93"/>
    </location>
</feature>
<dbReference type="FunFam" id="1.10.10.10:FF:000035">
    <property type="entry name" value="General transcription factor IIF subunit 2"/>
    <property type="match status" value="1"/>
</dbReference>
<dbReference type="InterPro" id="IPR040450">
    <property type="entry name" value="TFIIF_beta_HTH"/>
</dbReference>
<keyword evidence="6" id="KW-0539">Nucleus</keyword>
<reference evidence="10" key="1">
    <citation type="submission" date="2010-04" db="EMBL/GenBank/DDBJ databases">
        <authorList>
            <person name="Reid K.E."/>
            <person name="Liao N."/>
            <person name="Chan S."/>
            <person name="Docking R."/>
            <person name="Taylor G."/>
            <person name="Moore R."/>
            <person name="Mayo M."/>
            <person name="Munro S."/>
            <person name="King J."/>
            <person name="Yanchuk A."/>
            <person name="Holt R."/>
            <person name="Jones S."/>
            <person name="Marra M."/>
            <person name="Ritland C.E."/>
            <person name="Ritland K."/>
            <person name="Bohlmann J."/>
        </authorList>
    </citation>
    <scope>NUCLEOTIDE SEQUENCE</scope>
    <source>
        <tissue evidence="10">Bud</tissue>
    </source>
</reference>
<feature type="compositionally biased region" description="Basic and acidic residues" evidence="7">
    <location>
        <begin position="58"/>
        <end position="67"/>
    </location>
</feature>
<evidence type="ECO:0000259" key="9">
    <source>
        <dbReference type="Pfam" id="PF17683"/>
    </source>
</evidence>
<dbReference type="AlphaFoldDB" id="D5ADM8"/>
<comment type="similarity">
    <text evidence="2">Belongs to the TFIIF beta subunit family.</text>
</comment>
<feature type="domain" description="TFIIF beta subunit HTH" evidence="8">
    <location>
        <begin position="220"/>
        <end position="284"/>
    </location>
</feature>
<evidence type="ECO:0000256" key="1">
    <source>
        <dbReference type="ARBA" id="ARBA00004123"/>
    </source>
</evidence>
<dbReference type="EMBL" id="BT124397">
    <property type="protein sequence ID" value="ADE77647.1"/>
    <property type="molecule type" value="mRNA"/>
</dbReference>
<dbReference type="SUPFAM" id="SSF50916">
    <property type="entry name" value="Rap30/74 interaction domains"/>
    <property type="match status" value="1"/>
</dbReference>
<dbReference type="PANTHER" id="PTHR10445">
    <property type="entry name" value="GENERAL TRANSCRIPTION FACTOR IIF SUBUNIT 2"/>
    <property type="match status" value="1"/>
</dbReference>
<keyword evidence="3" id="KW-0805">Transcription regulation</keyword>
<dbReference type="InterPro" id="IPR011039">
    <property type="entry name" value="TFIIF_interaction"/>
</dbReference>
<dbReference type="GO" id="GO:0005674">
    <property type="term" value="C:transcription factor TFIIF complex"/>
    <property type="evidence" value="ECO:0007669"/>
    <property type="project" value="InterPro"/>
</dbReference>
<dbReference type="InterPro" id="IPR040504">
    <property type="entry name" value="TFIIF_beta_N"/>
</dbReference>
<feature type="domain" description="TFIIF beta subunit N-terminal" evidence="9">
    <location>
        <begin position="19"/>
        <end position="166"/>
    </location>
</feature>
<sequence>MAGIPEDAGSAFDTLKADRSVWLMKCPLVIGQAWKEISDSGQPLAKITVSVDPCKADDQPIEAKVEDPTAPSATRRKVERQQMSSSRSQTQSTHRIKSEFMMEVAANGSVTAPKSYSLNMSTEIIPMYIFSETSEGKVAVDGKVEHKFDMKPHTKNIDDYRRLCRERTNKSNFKARQVQVIDNDRGGYNPMQGMMDFSTILSKDKKGSAAPVKAQEMKRTRMDRGELENILFKLFERQSNWTLKQLVTETDQPQQFIKEILNDLGLYNKRGTNQGTYELKPEYKKSTEDMEAE</sequence>
<evidence type="ECO:0000256" key="2">
    <source>
        <dbReference type="ARBA" id="ARBA00009543"/>
    </source>
</evidence>
<comment type="subcellular location">
    <subcellularLocation>
        <location evidence="1">Nucleus</location>
    </subcellularLocation>
</comment>
<proteinExistence type="evidence at transcript level"/>
<dbReference type="GO" id="GO:0003677">
    <property type="term" value="F:DNA binding"/>
    <property type="evidence" value="ECO:0007669"/>
    <property type="project" value="UniProtKB-KW"/>
</dbReference>
<evidence type="ECO:0000256" key="3">
    <source>
        <dbReference type="ARBA" id="ARBA00023015"/>
    </source>
</evidence>
<evidence type="ECO:0000256" key="5">
    <source>
        <dbReference type="ARBA" id="ARBA00023163"/>
    </source>
</evidence>
<evidence type="ECO:0000256" key="7">
    <source>
        <dbReference type="SAM" id="MobiDB-lite"/>
    </source>
</evidence>
<dbReference type="Pfam" id="PF17683">
    <property type="entry name" value="TFIIF_beta_N"/>
    <property type="match status" value="1"/>
</dbReference>
<dbReference type="InterPro" id="IPR003196">
    <property type="entry name" value="TFIIF_beta"/>
</dbReference>
<evidence type="ECO:0000259" key="8">
    <source>
        <dbReference type="Pfam" id="PF02270"/>
    </source>
</evidence>
<evidence type="ECO:0000313" key="10">
    <source>
        <dbReference type="EMBL" id="ADE77647.1"/>
    </source>
</evidence>
<dbReference type="GO" id="GO:0006367">
    <property type="term" value="P:transcription initiation at RNA polymerase II promoter"/>
    <property type="evidence" value="ECO:0007669"/>
    <property type="project" value="InterPro"/>
</dbReference>
<dbReference type="SUPFAM" id="SSF46785">
    <property type="entry name" value="Winged helix' DNA-binding domain"/>
    <property type="match status" value="1"/>
</dbReference>
<evidence type="ECO:0000256" key="4">
    <source>
        <dbReference type="ARBA" id="ARBA00023125"/>
    </source>
</evidence>
<keyword evidence="5" id="KW-0804">Transcription</keyword>
<evidence type="ECO:0000256" key="6">
    <source>
        <dbReference type="ARBA" id="ARBA00023242"/>
    </source>
</evidence>
<keyword evidence="4" id="KW-0238">DNA-binding</keyword>
<dbReference type="Gene3D" id="1.10.10.10">
    <property type="entry name" value="Winged helix-like DNA-binding domain superfamily/Winged helix DNA-binding domain"/>
    <property type="match status" value="1"/>
</dbReference>
<dbReference type="OMA" id="PIADNCY"/>
<name>D5ADM8_PICSI</name>
<dbReference type="CDD" id="cd07980">
    <property type="entry name" value="TFIIF_beta"/>
    <property type="match status" value="1"/>
</dbReference>
<dbReference type="InterPro" id="IPR036388">
    <property type="entry name" value="WH-like_DNA-bd_sf"/>
</dbReference>
<dbReference type="Pfam" id="PF02270">
    <property type="entry name" value="TFIIF_beta"/>
    <property type="match status" value="1"/>
</dbReference>
<dbReference type="PANTHER" id="PTHR10445:SF0">
    <property type="entry name" value="GENERAL TRANSCRIPTION FACTOR IIF SUBUNIT 2"/>
    <property type="match status" value="1"/>
</dbReference>
<protein>
    <submittedName>
        <fullName evidence="10">Uncharacterized protein</fullName>
    </submittedName>
</protein>
<organism evidence="10">
    <name type="scientific">Picea sitchensis</name>
    <name type="common">Sitka spruce</name>
    <name type="synonym">Pinus sitchensis</name>
    <dbReference type="NCBI Taxonomy" id="3332"/>
    <lineage>
        <taxon>Eukaryota</taxon>
        <taxon>Viridiplantae</taxon>
        <taxon>Streptophyta</taxon>
        <taxon>Embryophyta</taxon>
        <taxon>Tracheophyta</taxon>
        <taxon>Spermatophyta</taxon>
        <taxon>Pinopsida</taxon>
        <taxon>Pinidae</taxon>
        <taxon>Conifers I</taxon>
        <taxon>Pinales</taxon>
        <taxon>Pinaceae</taxon>
        <taxon>Picea</taxon>
    </lineage>
</organism>
<dbReference type="InterPro" id="IPR036390">
    <property type="entry name" value="WH_DNA-bd_sf"/>
</dbReference>
<accession>D5ADM8</accession>
<feature type="region of interest" description="Disordered" evidence="7">
    <location>
        <begin position="58"/>
        <end position="95"/>
    </location>
</feature>